<reference evidence="2 3" key="1">
    <citation type="submission" date="2017-03" db="EMBL/GenBank/DDBJ databases">
        <title>Isolation of Levoglucosan Utilizing Bacteria.</title>
        <authorList>
            <person name="Arya A.S."/>
        </authorList>
    </citation>
    <scope>NUCLEOTIDE SEQUENCE [LARGE SCALE GENOMIC DNA]</scope>
    <source>
        <strain evidence="2 3">MEC069</strain>
    </source>
</reference>
<dbReference type="GO" id="GO:0005737">
    <property type="term" value="C:cytoplasm"/>
    <property type="evidence" value="ECO:0007669"/>
    <property type="project" value="TreeGrafter"/>
</dbReference>
<dbReference type="PANTHER" id="PTHR13847:SF201">
    <property type="entry name" value="PUTATIBE OXIDOREDUCTASE"/>
    <property type="match status" value="1"/>
</dbReference>
<dbReference type="AlphaFoldDB" id="A0A4Y8Q3K6"/>
<dbReference type="Pfam" id="PF01266">
    <property type="entry name" value="DAO"/>
    <property type="match status" value="1"/>
</dbReference>
<dbReference type="SUPFAM" id="SSF51905">
    <property type="entry name" value="FAD/NAD(P)-binding domain"/>
    <property type="match status" value="1"/>
</dbReference>
<accession>A0A4Y8Q3K6</accession>
<evidence type="ECO:0000259" key="1">
    <source>
        <dbReference type="Pfam" id="PF01266"/>
    </source>
</evidence>
<dbReference type="Gene3D" id="3.50.50.60">
    <property type="entry name" value="FAD/NAD(P)-binding domain"/>
    <property type="match status" value="1"/>
</dbReference>
<dbReference type="OrthoDB" id="571248at2"/>
<dbReference type="EMBL" id="MYFO01000011">
    <property type="protein sequence ID" value="TFE88005.1"/>
    <property type="molecule type" value="Genomic_DNA"/>
</dbReference>
<dbReference type="Proteomes" id="UP000298246">
    <property type="component" value="Unassembled WGS sequence"/>
</dbReference>
<dbReference type="PANTHER" id="PTHR13847">
    <property type="entry name" value="SARCOSINE DEHYDROGENASE-RELATED"/>
    <property type="match status" value="1"/>
</dbReference>
<proteinExistence type="predicted"/>
<dbReference type="InterPro" id="IPR006076">
    <property type="entry name" value="FAD-dep_OxRdtase"/>
</dbReference>
<comment type="caution">
    <text evidence="2">The sequence shown here is derived from an EMBL/GenBank/DDBJ whole genome shotgun (WGS) entry which is preliminary data.</text>
</comment>
<feature type="domain" description="FAD dependent oxidoreductase" evidence="1">
    <location>
        <begin position="31"/>
        <end position="384"/>
    </location>
</feature>
<dbReference type="InterPro" id="IPR036188">
    <property type="entry name" value="FAD/NAD-bd_sf"/>
</dbReference>
<sequence length="409" mass="45314">MDLHTGSLYWPQTLAEVPSYPPLQADIECEVVIVGGGCGGALLAHYLMKKQISTVLLEKKTISSGSSSANTGLLQYANDKPLTACMHTFGAEYGLRVYELCRQAVADLGQIAAELPLDVQYRQRPSLYFATCEADVPKLRKEYELLAHSGFPVEYLESEQIERRFGFRKPGAMYSQGDAEINPFRLAAALVQQAHEQGMRVYEQTEVLHHTFDGAQVTLHTRGHKIKARKVVFATGYETQRFHRNPNAVLSSSYAIVTQPVCSFADWPDRCLIWETARPYLYMRTTVDNRIIAGGLDEALTAPEQRDPLLAHKREILLAEVRKLFPAIPELRADYSWCATFGGTHDGLPLIGEQSGFPGCYFLLGYGGNGTVYATFGAQIITALITDGRHPDAELFAFDRSPSGQGVPM</sequence>
<gene>
    <name evidence="2" type="ORF">B5M42_10635</name>
</gene>
<name>A0A4Y8Q3K6_9BACL</name>
<keyword evidence="3" id="KW-1185">Reference proteome</keyword>
<dbReference type="RefSeq" id="WP_134752555.1">
    <property type="nucleotide sequence ID" value="NZ_MYFO02000003.1"/>
</dbReference>
<evidence type="ECO:0000313" key="3">
    <source>
        <dbReference type="Proteomes" id="UP000298246"/>
    </source>
</evidence>
<evidence type="ECO:0000313" key="2">
    <source>
        <dbReference type="EMBL" id="TFE88005.1"/>
    </source>
</evidence>
<organism evidence="2 3">
    <name type="scientific">Paenibacillus athensensis</name>
    <dbReference type="NCBI Taxonomy" id="1967502"/>
    <lineage>
        <taxon>Bacteria</taxon>
        <taxon>Bacillati</taxon>
        <taxon>Bacillota</taxon>
        <taxon>Bacilli</taxon>
        <taxon>Bacillales</taxon>
        <taxon>Paenibacillaceae</taxon>
        <taxon>Paenibacillus</taxon>
    </lineage>
</organism>
<protein>
    <submittedName>
        <fullName evidence="2">Amino acid oxidase</fullName>
    </submittedName>
</protein>
<dbReference type="Gene3D" id="3.30.9.10">
    <property type="entry name" value="D-Amino Acid Oxidase, subunit A, domain 2"/>
    <property type="match status" value="1"/>
</dbReference>